<feature type="transmembrane region" description="Helical" evidence="6">
    <location>
        <begin position="143"/>
        <end position="163"/>
    </location>
</feature>
<dbReference type="InterPro" id="IPR037185">
    <property type="entry name" value="EmrE-like"/>
</dbReference>
<protein>
    <recommendedName>
        <fullName evidence="7">EamA domain-containing protein</fullName>
    </recommendedName>
</protein>
<evidence type="ECO:0000313" key="8">
    <source>
        <dbReference type="EMBL" id="WNY26587.1"/>
    </source>
</evidence>
<dbReference type="SUPFAM" id="SSF103481">
    <property type="entry name" value="Multidrug resistance efflux transporter EmrE"/>
    <property type="match status" value="2"/>
</dbReference>
<feature type="domain" description="EamA" evidence="7">
    <location>
        <begin position="6"/>
        <end position="136"/>
    </location>
</feature>
<feature type="transmembrane region" description="Helical" evidence="6">
    <location>
        <begin position="92"/>
        <end position="113"/>
    </location>
</feature>
<keyword evidence="3 6" id="KW-0812">Transmembrane</keyword>
<dbReference type="InterPro" id="IPR051258">
    <property type="entry name" value="Diverse_Substrate_Transporter"/>
</dbReference>
<dbReference type="EMBL" id="CP131061">
    <property type="protein sequence ID" value="WNY26587.1"/>
    <property type="molecule type" value="Genomic_DNA"/>
</dbReference>
<dbReference type="GeneID" id="89227761"/>
<accession>A0AA96ZX26</accession>
<dbReference type="AlphaFoldDB" id="A0AA96ZX26"/>
<feature type="transmembrane region" description="Helical" evidence="6">
    <location>
        <begin position="31"/>
        <end position="53"/>
    </location>
</feature>
<dbReference type="PANTHER" id="PTHR42920:SF5">
    <property type="entry name" value="EAMA DOMAIN-CONTAINING PROTEIN"/>
    <property type="match status" value="1"/>
</dbReference>
<evidence type="ECO:0000313" key="9">
    <source>
        <dbReference type="Proteomes" id="UP001304970"/>
    </source>
</evidence>
<dbReference type="GO" id="GO:0005886">
    <property type="term" value="C:plasma membrane"/>
    <property type="evidence" value="ECO:0007669"/>
    <property type="project" value="UniProtKB-SubCell"/>
</dbReference>
<feature type="transmembrane region" description="Helical" evidence="6">
    <location>
        <begin position="238"/>
        <end position="258"/>
    </location>
</feature>
<feature type="transmembrane region" description="Helical" evidence="6">
    <location>
        <begin position="175"/>
        <end position="196"/>
    </location>
</feature>
<feature type="transmembrane region" description="Helical" evidence="6">
    <location>
        <begin position="264"/>
        <end position="283"/>
    </location>
</feature>
<feature type="domain" description="EamA" evidence="7">
    <location>
        <begin position="145"/>
        <end position="279"/>
    </location>
</feature>
<evidence type="ECO:0000256" key="4">
    <source>
        <dbReference type="ARBA" id="ARBA00022989"/>
    </source>
</evidence>
<evidence type="ECO:0000259" key="7">
    <source>
        <dbReference type="Pfam" id="PF00892"/>
    </source>
</evidence>
<evidence type="ECO:0000256" key="1">
    <source>
        <dbReference type="ARBA" id="ARBA00004651"/>
    </source>
</evidence>
<reference evidence="8 9" key="1">
    <citation type="submission" date="2023-07" db="EMBL/GenBank/DDBJ databases">
        <title>Closed genome sequence of Methanosarcinaceae archaeon Am2.</title>
        <authorList>
            <person name="Poehlein A."/>
            <person name="Protasov E."/>
            <person name="Platt K."/>
            <person name="Reeh H."/>
            <person name="Daniel R."/>
            <person name="Brune A."/>
        </authorList>
    </citation>
    <scope>NUCLEOTIDE SEQUENCE [LARGE SCALE GENOMIC DNA]</scope>
    <source>
        <strain evidence="8 9">Am2</strain>
    </source>
</reference>
<feature type="transmembrane region" description="Helical" evidence="6">
    <location>
        <begin position="208"/>
        <end position="226"/>
    </location>
</feature>
<evidence type="ECO:0000256" key="5">
    <source>
        <dbReference type="ARBA" id="ARBA00023136"/>
    </source>
</evidence>
<keyword evidence="9" id="KW-1185">Reference proteome</keyword>
<organism evidence="8 9">
    <name type="scientific">Methanolapillus ohkumae</name>
    <dbReference type="NCBI Taxonomy" id="3028298"/>
    <lineage>
        <taxon>Archaea</taxon>
        <taxon>Methanobacteriati</taxon>
        <taxon>Methanobacteriota</taxon>
        <taxon>Stenosarchaea group</taxon>
        <taxon>Methanomicrobia</taxon>
        <taxon>Methanosarcinales</taxon>
        <taxon>Methanosarcinaceae</taxon>
        <taxon>Methanolapillus</taxon>
    </lineage>
</organism>
<keyword evidence="2" id="KW-1003">Cell membrane</keyword>
<dbReference type="RefSeq" id="WP_338098110.1">
    <property type="nucleotide sequence ID" value="NZ_CP131061.1"/>
</dbReference>
<gene>
    <name evidence="8" type="ORF">MsAm2_03590</name>
</gene>
<feature type="transmembrane region" description="Helical" evidence="6">
    <location>
        <begin position="7"/>
        <end position="25"/>
    </location>
</feature>
<name>A0AA96ZX26_9EURY</name>
<evidence type="ECO:0000256" key="3">
    <source>
        <dbReference type="ARBA" id="ARBA00022692"/>
    </source>
</evidence>
<proteinExistence type="predicted"/>
<keyword evidence="5 6" id="KW-0472">Membrane</keyword>
<evidence type="ECO:0000256" key="6">
    <source>
        <dbReference type="SAM" id="Phobius"/>
    </source>
</evidence>
<dbReference type="Pfam" id="PF00892">
    <property type="entry name" value="EamA"/>
    <property type="match status" value="2"/>
</dbReference>
<feature type="transmembrane region" description="Helical" evidence="6">
    <location>
        <begin position="65"/>
        <end position="86"/>
    </location>
</feature>
<sequence>MTTQKKADLLMFLVVFFWGLSYLFTKAGIEALPIFNFIALRFGLGFIVAALVFSKHFFKINSKTIRCGVILGFLLFLTLAGVNYGIQHTTISNVGFLGSLTVIFVPIFSSLIYKKIPEKKIIIASIFATVGIALMTLEGSLGVGIGDLICVLAAVVYSFHILISKRFVDSDGVDSLNLGIIQLGFTSIFGLVLSLLLEDPFIPTEINLWVPIIFLGLFCSAFGFVAQTVAQKYTTPSHIGLIFALEPVFAAIFAYFFAGEHLLPIQYAGAAVVFFSVIFAELMPDKKKKPGESDEIHV</sequence>
<comment type="subcellular location">
    <subcellularLocation>
        <location evidence="1">Cell membrane</location>
        <topology evidence="1">Multi-pass membrane protein</topology>
    </subcellularLocation>
</comment>
<dbReference type="Proteomes" id="UP001304970">
    <property type="component" value="Chromosome"/>
</dbReference>
<feature type="transmembrane region" description="Helical" evidence="6">
    <location>
        <begin position="120"/>
        <end position="137"/>
    </location>
</feature>
<dbReference type="PANTHER" id="PTHR42920">
    <property type="entry name" value="OS03G0707200 PROTEIN-RELATED"/>
    <property type="match status" value="1"/>
</dbReference>
<keyword evidence="4 6" id="KW-1133">Transmembrane helix</keyword>
<evidence type="ECO:0000256" key="2">
    <source>
        <dbReference type="ARBA" id="ARBA00022475"/>
    </source>
</evidence>
<dbReference type="InterPro" id="IPR000620">
    <property type="entry name" value="EamA_dom"/>
</dbReference>